<dbReference type="InParanoid" id="A0A5J5F438"/>
<dbReference type="EMBL" id="VXIS01000039">
    <property type="protein sequence ID" value="KAA8911136.1"/>
    <property type="molecule type" value="Genomic_DNA"/>
</dbReference>
<accession>A0A5J5F438</accession>
<gene>
    <name evidence="2" type="ORF">FN846DRAFT_936802</name>
</gene>
<keyword evidence="3" id="KW-1185">Reference proteome</keyword>
<evidence type="ECO:0000313" key="2">
    <source>
        <dbReference type="EMBL" id="KAA8911136.1"/>
    </source>
</evidence>
<keyword evidence="1" id="KW-0472">Membrane</keyword>
<organism evidence="2 3">
    <name type="scientific">Sphaerosporella brunnea</name>
    <dbReference type="NCBI Taxonomy" id="1250544"/>
    <lineage>
        <taxon>Eukaryota</taxon>
        <taxon>Fungi</taxon>
        <taxon>Dikarya</taxon>
        <taxon>Ascomycota</taxon>
        <taxon>Pezizomycotina</taxon>
        <taxon>Pezizomycetes</taxon>
        <taxon>Pezizales</taxon>
        <taxon>Pyronemataceae</taxon>
        <taxon>Sphaerosporella</taxon>
    </lineage>
</organism>
<evidence type="ECO:0000313" key="3">
    <source>
        <dbReference type="Proteomes" id="UP000326924"/>
    </source>
</evidence>
<proteinExistence type="predicted"/>
<reference evidence="2 3" key="1">
    <citation type="submission" date="2019-09" db="EMBL/GenBank/DDBJ databases">
        <title>Draft genome of the ectomycorrhizal ascomycete Sphaerosporella brunnea.</title>
        <authorList>
            <consortium name="DOE Joint Genome Institute"/>
            <person name="Benucci G.M."/>
            <person name="Marozzi G."/>
            <person name="Antonielli L."/>
            <person name="Sanchez S."/>
            <person name="Marco P."/>
            <person name="Wang X."/>
            <person name="Falini L.B."/>
            <person name="Barry K."/>
            <person name="Haridas S."/>
            <person name="Lipzen A."/>
            <person name="Labutti K."/>
            <person name="Grigoriev I.V."/>
            <person name="Murat C."/>
            <person name="Martin F."/>
            <person name="Albertini E."/>
            <person name="Donnini D."/>
            <person name="Bonito G."/>
        </authorList>
    </citation>
    <scope>NUCLEOTIDE SEQUENCE [LARGE SCALE GENOMIC DNA]</scope>
    <source>
        <strain evidence="2 3">Sb_GMNB300</strain>
    </source>
</reference>
<dbReference type="AlphaFoldDB" id="A0A5J5F438"/>
<name>A0A5J5F438_9PEZI</name>
<keyword evidence="1" id="KW-1133">Transmembrane helix</keyword>
<feature type="transmembrane region" description="Helical" evidence="1">
    <location>
        <begin position="12"/>
        <end position="34"/>
    </location>
</feature>
<comment type="caution">
    <text evidence="2">The sequence shown here is derived from an EMBL/GenBank/DDBJ whole genome shotgun (WGS) entry which is preliminary data.</text>
</comment>
<evidence type="ECO:0000256" key="1">
    <source>
        <dbReference type="SAM" id="Phobius"/>
    </source>
</evidence>
<sequence length="137" mass="14938">MCGRDTGYTGTSLSIVCLCGFLLLELMMCGWIPYRASIGMSLLRSMSSSSLLLRLEASPSGELEEGTAQLLRQVADIGDWLSRGSDGLGTQFRKILGSTRISFERLFGVGLRLPERILTGRLLSCVFGLFVLCCKGF</sequence>
<protein>
    <submittedName>
        <fullName evidence="2">Uncharacterized protein</fullName>
    </submittedName>
</protein>
<dbReference type="Proteomes" id="UP000326924">
    <property type="component" value="Unassembled WGS sequence"/>
</dbReference>
<keyword evidence="1" id="KW-0812">Transmembrane</keyword>